<evidence type="ECO:0000313" key="1">
    <source>
        <dbReference type="EMBL" id="MFC0673717.1"/>
    </source>
</evidence>
<protein>
    <recommendedName>
        <fullName evidence="3">XRE family transcriptional regulator</fullName>
    </recommendedName>
</protein>
<evidence type="ECO:0008006" key="3">
    <source>
        <dbReference type="Google" id="ProtNLM"/>
    </source>
</evidence>
<sequence length="292" mass="32055">MPQPAGEFSARLRRALDSRGRSLSWVHEQLHAMGHPIGRTTLTYWKNGERTPHGGRSLQIVDVLEDLLDLTPGTLAEALAPVPRLGRVSDIAKPYQDEELCALVESVVARHQPGALENLRQIQFHAAAEAGPSGEVRRLRVDTVIQVLRTPTDASIGLSLPPVPTEVVPELTVLAGAADMWLEPVLGGRVHVIRARLERTYDPGEEFAVSFLRTFPAAHPRDMKIEQSFVRRVRSVSLMATFAEAPVPDWIESYETGGGPDRVTDIRAQRTVHVARGSFGPGVIGLRWGSDL</sequence>
<comment type="caution">
    <text evidence="1">The sequence shown here is derived from an EMBL/GenBank/DDBJ whole genome shotgun (WGS) entry which is preliminary data.</text>
</comment>
<gene>
    <name evidence="1" type="ORF">ACFFF6_07095</name>
</gene>
<proteinExistence type="predicted"/>
<name>A0ABV6R9Q2_9MICO</name>
<evidence type="ECO:0000313" key="2">
    <source>
        <dbReference type="Proteomes" id="UP001589793"/>
    </source>
</evidence>
<dbReference type="RefSeq" id="WP_376979502.1">
    <property type="nucleotide sequence ID" value="NZ_JBHLSV010000006.1"/>
</dbReference>
<dbReference type="EMBL" id="JBHLSV010000006">
    <property type="protein sequence ID" value="MFC0673717.1"/>
    <property type="molecule type" value="Genomic_DNA"/>
</dbReference>
<keyword evidence="2" id="KW-1185">Reference proteome</keyword>
<reference evidence="1 2" key="1">
    <citation type="submission" date="2024-09" db="EMBL/GenBank/DDBJ databases">
        <authorList>
            <person name="Sun Q."/>
            <person name="Mori K."/>
        </authorList>
    </citation>
    <scope>NUCLEOTIDE SEQUENCE [LARGE SCALE GENOMIC DNA]</scope>
    <source>
        <strain evidence="1 2">CICC 10874</strain>
    </source>
</reference>
<organism evidence="1 2">
    <name type="scientific">Brachybacterium hainanense</name>
    <dbReference type="NCBI Taxonomy" id="1541174"/>
    <lineage>
        <taxon>Bacteria</taxon>
        <taxon>Bacillati</taxon>
        <taxon>Actinomycetota</taxon>
        <taxon>Actinomycetes</taxon>
        <taxon>Micrococcales</taxon>
        <taxon>Dermabacteraceae</taxon>
        <taxon>Brachybacterium</taxon>
    </lineage>
</organism>
<accession>A0ABV6R9Q2</accession>
<dbReference type="Proteomes" id="UP001589793">
    <property type="component" value="Unassembled WGS sequence"/>
</dbReference>